<name>A0A9W9FYL2_9EURO</name>
<comment type="caution">
    <text evidence="1">The sequence shown here is derived from an EMBL/GenBank/DDBJ whole genome shotgun (WGS) entry which is preliminary data.</text>
</comment>
<protein>
    <submittedName>
        <fullName evidence="1">Uncharacterized protein</fullName>
    </submittedName>
</protein>
<dbReference type="AlphaFoldDB" id="A0A9W9FYL2"/>
<evidence type="ECO:0000313" key="2">
    <source>
        <dbReference type="Proteomes" id="UP001149165"/>
    </source>
</evidence>
<keyword evidence="2" id="KW-1185">Reference proteome</keyword>
<sequence>MFLKSLQDKALKWSHIQSNDEVCNPPNGIVHLPYTLQPYDVGIVYGQGNPARRGPAPTLNPSIRLKGSLDPARLPRIDHFDDYLQHKWDRHPKIVSQAIAYFERDEMPSKKRLRPIPLGREERFLGNIQACNTRVGPEDLKRFIVTRTRLDFEQAAAVVVSAMVTSGQLEYARRLIKEMTGILTSSDMWLEENLELPRIEEMSPALENLCERIPGLFESNKVVVQRPQSLSELVSLLLRVRRIAPCDRCLYIPEWMFEESKLQPPAHMKNFVRLDNQTGGFPTLHPTEDAILFSRKTFCALQKRILRTYRFWRPERRLRRNIKILEKEVLYPTNWIEQNVLNSNNIVQLSGDFFRCQRRLQRKVVSDFAWSKFLQKGEGNNVYQNNLKMQSTFEKVLREILVEQTGETKDDSFEGVGKVMRLVDRTCILMREYVNVFGEGEKENLVFKVGQLGGSGRGSFDYYNLLCTILSELKVRAGDIGVSQLPGPVDKFLAKDDMARNDSWGDDAFANGKIPGWETWLSGRFTGKEGASAIYIH</sequence>
<gene>
    <name evidence="1" type="ORF">N7456_005495</name>
</gene>
<evidence type="ECO:0000313" key="1">
    <source>
        <dbReference type="EMBL" id="KAJ5108820.1"/>
    </source>
</evidence>
<dbReference type="Proteomes" id="UP001149165">
    <property type="component" value="Unassembled WGS sequence"/>
</dbReference>
<reference evidence="1" key="1">
    <citation type="submission" date="2022-11" db="EMBL/GenBank/DDBJ databases">
        <authorList>
            <person name="Petersen C."/>
        </authorList>
    </citation>
    <scope>NUCLEOTIDE SEQUENCE</scope>
    <source>
        <strain evidence="1">IBT 30069</strain>
    </source>
</reference>
<dbReference type="EMBL" id="JAPQKH010000003">
    <property type="protein sequence ID" value="KAJ5108820.1"/>
    <property type="molecule type" value="Genomic_DNA"/>
</dbReference>
<reference evidence="1" key="2">
    <citation type="journal article" date="2023" name="IMA Fungus">
        <title>Comparative genomic study of the Penicillium genus elucidates a diverse pangenome and 15 lateral gene transfer events.</title>
        <authorList>
            <person name="Petersen C."/>
            <person name="Sorensen T."/>
            <person name="Nielsen M.R."/>
            <person name="Sondergaard T.E."/>
            <person name="Sorensen J.L."/>
            <person name="Fitzpatrick D.A."/>
            <person name="Frisvad J.C."/>
            <person name="Nielsen K.L."/>
        </authorList>
    </citation>
    <scope>NUCLEOTIDE SEQUENCE</scope>
    <source>
        <strain evidence="1">IBT 30069</strain>
    </source>
</reference>
<proteinExistence type="predicted"/>
<organism evidence="1 2">
    <name type="scientific">Penicillium angulare</name>
    <dbReference type="NCBI Taxonomy" id="116970"/>
    <lineage>
        <taxon>Eukaryota</taxon>
        <taxon>Fungi</taxon>
        <taxon>Dikarya</taxon>
        <taxon>Ascomycota</taxon>
        <taxon>Pezizomycotina</taxon>
        <taxon>Eurotiomycetes</taxon>
        <taxon>Eurotiomycetidae</taxon>
        <taxon>Eurotiales</taxon>
        <taxon>Aspergillaceae</taxon>
        <taxon>Penicillium</taxon>
    </lineage>
</organism>
<dbReference type="OrthoDB" id="4348902at2759"/>
<accession>A0A9W9FYL2</accession>